<dbReference type="EC" id="2.1.1.297" evidence="5"/>
<dbReference type="PROSITE" id="PS50943">
    <property type="entry name" value="HTH_CROC1"/>
    <property type="match status" value="1"/>
</dbReference>
<evidence type="ECO:0000313" key="8">
    <source>
        <dbReference type="Proteomes" id="UP000037515"/>
    </source>
</evidence>
<evidence type="ECO:0000256" key="4">
    <source>
        <dbReference type="ARBA" id="ARBA00048391"/>
    </source>
</evidence>
<dbReference type="GO" id="GO:0102559">
    <property type="term" value="F:peptide chain release factor N(5)-glutamine methyltransferase activity"/>
    <property type="evidence" value="ECO:0007669"/>
    <property type="project" value="UniProtKB-EC"/>
</dbReference>
<feature type="binding site" evidence="5">
    <location>
        <position position="174"/>
    </location>
    <ligand>
        <name>S-adenosyl-L-methionine</name>
        <dbReference type="ChEBI" id="CHEBI:59789"/>
    </ligand>
</feature>
<feature type="binding site" evidence="5">
    <location>
        <begin position="190"/>
        <end position="193"/>
    </location>
    <ligand>
        <name>substrate</name>
    </ligand>
</feature>
<feature type="binding site" evidence="5">
    <location>
        <position position="190"/>
    </location>
    <ligand>
        <name>S-adenosyl-L-methionine</name>
        <dbReference type="ChEBI" id="CHEBI:59789"/>
    </ligand>
</feature>
<dbReference type="Gene3D" id="1.10.8.10">
    <property type="entry name" value="DNA helicase RuvA subunit, C-terminal domain"/>
    <property type="match status" value="1"/>
</dbReference>
<gene>
    <name evidence="5" type="primary">prmC</name>
    <name evidence="7" type="ORF">AKJ17_17020</name>
</gene>
<dbReference type="InterPro" id="IPR001387">
    <property type="entry name" value="Cro/C1-type_HTH"/>
</dbReference>
<reference evidence="8" key="1">
    <citation type="submission" date="2015-08" db="EMBL/GenBank/DDBJ databases">
        <title>Vibrio galatheae sp. nov., a novel member of the Vibrionaceae family isolated from the Solomon Islands.</title>
        <authorList>
            <person name="Giubergia S."/>
            <person name="Machado H."/>
            <person name="Mateiu R.V."/>
            <person name="Gram L."/>
        </authorList>
    </citation>
    <scope>NUCLEOTIDE SEQUENCE [LARGE SCALE GENOMIC DNA]</scope>
    <source>
        <strain evidence="8">DSM 19584</strain>
    </source>
</reference>
<dbReference type="InterPro" id="IPR002052">
    <property type="entry name" value="DNA_methylase_N6_adenine_CS"/>
</dbReference>
<feature type="domain" description="HTH cro/C1-type" evidence="6">
    <location>
        <begin position="20"/>
        <end position="45"/>
    </location>
</feature>
<evidence type="ECO:0000256" key="5">
    <source>
        <dbReference type="HAMAP-Rule" id="MF_02126"/>
    </source>
</evidence>
<dbReference type="RefSeq" id="WP_053397019.1">
    <property type="nucleotide sequence ID" value="NZ_LHPJ01000021.1"/>
</dbReference>
<dbReference type="EMBL" id="LHPJ01000021">
    <property type="protein sequence ID" value="KOO02130.1"/>
    <property type="molecule type" value="Genomic_DNA"/>
</dbReference>
<evidence type="ECO:0000256" key="3">
    <source>
        <dbReference type="ARBA" id="ARBA00022691"/>
    </source>
</evidence>
<accession>A0A0M0HJ89</accession>
<dbReference type="InterPro" id="IPR019874">
    <property type="entry name" value="RF_methyltr_PrmC"/>
</dbReference>
<proteinExistence type="inferred from homology"/>
<evidence type="ECO:0000259" key="6">
    <source>
        <dbReference type="PROSITE" id="PS50943"/>
    </source>
</evidence>
<dbReference type="GO" id="GO:0003676">
    <property type="term" value="F:nucleic acid binding"/>
    <property type="evidence" value="ECO:0007669"/>
    <property type="project" value="InterPro"/>
</dbReference>
<dbReference type="Gene3D" id="3.40.50.150">
    <property type="entry name" value="Vaccinia Virus protein VP39"/>
    <property type="match status" value="1"/>
</dbReference>
<comment type="catalytic activity">
    <reaction evidence="4 5">
        <text>L-glutaminyl-[peptide chain release factor] + S-adenosyl-L-methionine = N(5)-methyl-L-glutaminyl-[peptide chain release factor] + S-adenosyl-L-homocysteine + H(+)</text>
        <dbReference type="Rhea" id="RHEA:42896"/>
        <dbReference type="Rhea" id="RHEA-COMP:10271"/>
        <dbReference type="Rhea" id="RHEA-COMP:10272"/>
        <dbReference type="ChEBI" id="CHEBI:15378"/>
        <dbReference type="ChEBI" id="CHEBI:30011"/>
        <dbReference type="ChEBI" id="CHEBI:57856"/>
        <dbReference type="ChEBI" id="CHEBI:59789"/>
        <dbReference type="ChEBI" id="CHEBI:61891"/>
        <dbReference type="EC" id="2.1.1.297"/>
    </reaction>
</comment>
<dbReference type="HAMAP" id="MF_02126">
    <property type="entry name" value="RF_methyltr_PrmC"/>
    <property type="match status" value="1"/>
</dbReference>
<keyword evidence="8" id="KW-1185">Reference proteome</keyword>
<dbReference type="Proteomes" id="UP000037515">
    <property type="component" value="Unassembled WGS sequence"/>
</dbReference>
<protein>
    <recommendedName>
        <fullName evidence="5">Release factor glutamine methyltransferase</fullName>
        <shortName evidence="5">RF MTase</shortName>
        <ecNumber evidence="5">2.1.1.297</ecNumber>
    </recommendedName>
    <alternativeName>
        <fullName evidence="5">N5-glutamine methyltransferase PrmC</fullName>
    </alternativeName>
    <alternativeName>
        <fullName evidence="5">Protein-(glutamine-N5) MTase PrmC</fullName>
    </alternativeName>
    <alternativeName>
        <fullName evidence="5">Protein-glutamine N-methyltransferase PrmC</fullName>
    </alternativeName>
</protein>
<dbReference type="PANTHER" id="PTHR18895">
    <property type="entry name" value="HEMK METHYLTRANSFERASE"/>
    <property type="match status" value="1"/>
</dbReference>
<dbReference type="NCBIfam" id="TIGR00536">
    <property type="entry name" value="hemK_fam"/>
    <property type="match status" value="1"/>
</dbReference>
<dbReference type="InterPro" id="IPR025714">
    <property type="entry name" value="Methyltranfer_dom"/>
</dbReference>
<dbReference type="PROSITE" id="PS00092">
    <property type="entry name" value="N6_MTASE"/>
    <property type="match status" value="1"/>
</dbReference>
<dbReference type="InterPro" id="IPR004556">
    <property type="entry name" value="HemK-like"/>
</dbReference>
<dbReference type="NCBIfam" id="TIGR03534">
    <property type="entry name" value="RF_mod_PrmC"/>
    <property type="match status" value="1"/>
</dbReference>
<dbReference type="OrthoDB" id="9800643at2"/>
<dbReference type="GO" id="GO:0032259">
    <property type="term" value="P:methylation"/>
    <property type="evidence" value="ECO:0007669"/>
    <property type="project" value="UniProtKB-KW"/>
</dbReference>
<dbReference type="CDD" id="cd02440">
    <property type="entry name" value="AdoMet_MTases"/>
    <property type="match status" value="1"/>
</dbReference>
<dbReference type="PATRIC" id="fig|693.5.peg.3461"/>
<dbReference type="STRING" id="693.AKJ17_17020"/>
<sequence>MPIEHSVENTLKQAVMRLQESGSDSPSLDAAVLLCHALDKPRSFLLTWPEKILEEEQLKRFEQILSRRINGEPVAYIIGEREFWSLPLAVSPSTLIPRPDTERLVEIALDKAVDTPGDILDLGTGTGAIAIALASELPQRKVWGVDLKTEAKELATRNAERLGFTNTAFHAGSWFEPIEDGTQFALIVSNPPYIEKTDPHLTQGDVRFEPLSALVAEENGLADIKHIAKNALAYLMTGGWLMFEHGYDQGDAVREILSSLGYDQVETFKDYGDNDRVTIGRWQPEK</sequence>
<dbReference type="PANTHER" id="PTHR18895:SF74">
    <property type="entry name" value="MTRF1L RELEASE FACTOR GLUTAMINE METHYLTRANSFERASE"/>
    <property type="match status" value="1"/>
</dbReference>
<comment type="similarity">
    <text evidence="5">Belongs to the protein N5-glutamine methyltransferase family. PrmC subfamily.</text>
</comment>
<evidence type="ECO:0000256" key="1">
    <source>
        <dbReference type="ARBA" id="ARBA00022603"/>
    </source>
</evidence>
<keyword evidence="2 5" id="KW-0808">Transferase</keyword>
<keyword evidence="3 5" id="KW-0949">S-adenosyl-L-methionine</keyword>
<feature type="binding site" evidence="5">
    <location>
        <position position="146"/>
    </location>
    <ligand>
        <name>S-adenosyl-L-methionine</name>
        <dbReference type="ChEBI" id="CHEBI:59789"/>
    </ligand>
</feature>
<dbReference type="InterPro" id="IPR029063">
    <property type="entry name" value="SAM-dependent_MTases_sf"/>
</dbReference>
<organism evidence="7 8">
    <name type="scientific">Vibrio nereis</name>
    <dbReference type="NCBI Taxonomy" id="693"/>
    <lineage>
        <taxon>Bacteria</taxon>
        <taxon>Pseudomonadati</taxon>
        <taxon>Pseudomonadota</taxon>
        <taxon>Gammaproteobacteria</taxon>
        <taxon>Vibrionales</taxon>
        <taxon>Vibrionaceae</taxon>
        <taxon>Vibrio</taxon>
    </lineage>
</organism>
<comment type="caution">
    <text evidence="7">The sequence shown here is derived from an EMBL/GenBank/DDBJ whole genome shotgun (WGS) entry which is preliminary data.</text>
</comment>
<evidence type="ECO:0000256" key="2">
    <source>
        <dbReference type="ARBA" id="ARBA00022679"/>
    </source>
</evidence>
<comment type="function">
    <text evidence="5">Methylates the class 1 translation termination release factors RF1/PrfA and RF2/PrfB on the glutamine residue of the universally conserved GGQ motif.</text>
</comment>
<dbReference type="FunFam" id="1.10.8.10:FF:000032">
    <property type="entry name" value="Release factor glutamine methyltransferase"/>
    <property type="match status" value="1"/>
</dbReference>
<dbReference type="InterPro" id="IPR040758">
    <property type="entry name" value="PrmC_N"/>
</dbReference>
<evidence type="ECO:0000313" key="7">
    <source>
        <dbReference type="EMBL" id="KOO02130.1"/>
    </source>
</evidence>
<keyword evidence="1 5" id="KW-0489">Methyltransferase</keyword>
<dbReference type="AlphaFoldDB" id="A0A0M0HJ89"/>
<dbReference type="Pfam" id="PF13847">
    <property type="entry name" value="Methyltransf_31"/>
    <property type="match status" value="1"/>
</dbReference>
<dbReference type="SUPFAM" id="SSF53335">
    <property type="entry name" value="S-adenosyl-L-methionine-dependent methyltransferases"/>
    <property type="match status" value="1"/>
</dbReference>
<dbReference type="Pfam" id="PF17827">
    <property type="entry name" value="PrmC_N"/>
    <property type="match status" value="1"/>
</dbReference>
<name>A0A0M0HJ89_VIBNE</name>
<dbReference type="FunFam" id="3.40.50.150:FF:000053">
    <property type="entry name" value="Release factor glutamine methyltransferase"/>
    <property type="match status" value="1"/>
</dbReference>
<dbReference type="InterPro" id="IPR050320">
    <property type="entry name" value="N5-glutamine_MTase"/>
</dbReference>
<feature type="binding site" evidence="5">
    <location>
        <begin position="123"/>
        <end position="127"/>
    </location>
    <ligand>
        <name>S-adenosyl-L-methionine</name>
        <dbReference type="ChEBI" id="CHEBI:59789"/>
    </ligand>
</feature>